<name>A0A1H2N7Y9_9ACTN</name>
<dbReference type="OrthoDB" id="3731232at2"/>
<dbReference type="STRING" id="546874.SAMN04488544_3513"/>
<keyword evidence="1" id="KW-0472">Membrane</keyword>
<dbReference type="EMBL" id="LT629799">
    <property type="protein sequence ID" value="SDV01653.1"/>
    <property type="molecule type" value="Genomic_DNA"/>
</dbReference>
<evidence type="ECO:0008006" key="4">
    <source>
        <dbReference type="Google" id="ProtNLM"/>
    </source>
</evidence>
<evidence type="ECO:0000313" key="2">
    <source>
        <dbReference type="EMBL" id="SDV01653.1"/>
    </source>
</evidence>
<protein>
    <recommendedName>
        <fullName evidence="4">DUF4352 domain-containing protein</fullName>
    </recommendedName>
</protein>
<organism evidence="2 3">
    <name type="scientific">Microlunatus sagamiharensis</name>
    <dbReference type="NCBI Taxonomy" id="546874"/>
    <lineage>
        <taxon>Bacteria</taxon>
        <taxon>Bacillati</taxon>
        <taxon>Actinomycetota</taxon>
        <taxon>Actinomycetes</taxon>
        <taxon>Propionibacteriales</taxon>
        <taxon>Propionibacteriaceae</taxon>
        <taxon>Microlunatus</taxon>
    </lineage>
</organism>
<sequence>MSATPASPRTGPRTVGRSRVVGVVLAILLVTLAAVAYRLSDPGASEQYASSDLVRAPLDVATGYQSGRVVVSDVRVASELTEGDDTFRTEGLFVVVHLAVQAPGRDEVTVSGSRLLSREGTTYRPAFSLGTITKAEPGFETSRDLVFEVDPARIDGLTLELWDQGLTYRYFDRTQTPLGITAANAAQWREAGTGRTVEVLRDDLVQALA</sequence>
<gene>
    <name evidence="2" type="ORF">SAMN04488544_3513</name>
</gene>
<proteinExistence type="predicted"/>
<keyword evidence="3" id="KW-1185">Reference proteome</keyword>
<reference evidence="3" key="1">
    <citation type="submission" date="2016-10" db="EMBL/GenBank/DDBJ databases">
        <authorList>
            <person name="Varghese N."/>
            <person name="Submissions S."/>
        </authorList>
    </citation>
    <scope>NUCLEOTIDE SEQUENCE [LARGE SCALE GENOMIC DNA]</scope>
    <source>
        <strain evidence="3">DSM 21743</strain>
    </source>
</reference>
<keyword evidence="1" id="KW-0812">Transmembrane</keyword>
<evidence type="ECO:0000313" key="3">
    <source>
        <dbReference type="Proteomes" id="UP000198825"/>
    </source>
</evidence>
<keyword evidence="1" id="KW-1133">Transmembrane helix</keyword>
<dbReference type="RefSeq" id="WP_091077336.1">
    <property type="nucleotide sequence ID" value="NZ_LT629799.1"/>
</dbReference>
<dbReference type="Proteomes" id="UP000198825">
    <property type="component" value="Chromosome I"/>
</dbReference>
<dbReference type="AlphaFoldDB" id="A0A1H2N7Y9"/>
<accession>A0A1H2N7Y9</accession>
<feature type="transmembrane region" description="Helical" evidence="1">
    <location>
        <begin position="20"/>
        <end position="39"/>
    </location>
</feature>
<evidence type="ECO:0000256" key="1">
    <source>
        <dbReference type="SAM" id="Phobius"/>
    </source>
</evidence>